<evidence type="ECO:0000313" key="3">
    <source>
        <dbReference type="EMBL" id="TPD61709.1"/>
    </source>
</evidence>
<dbReference type="PIRSF" id="PIRSF031767">
    <property type="entry name" value="MHYE_LytTR"/>
    <property type="match status" value="1"/>
</dbReference>
<feature type="transmembrane region" description="Helical" evidence="1">
    <location>
        <begin position="57"/>
        <end position="77"/>
    </location>
</feature>
<dbReference type="PROSITE" id="PS50930">
    <property type="entry name" value="HTH_LYTTR"/>
    <property type="match status" value="1"/>
</dbReference>
<dbReference type="EMBL" id="VFIY01000005">
    <property type="protein sequence ID" value="TPD61709.1"/>
    <property type="molecule type" value="Genomic_DNA"/>
</dbReference>
<dbReference type="GO" id="GO:0003677">
    <property type="term" value="F:DNA binding"/>
    <property type="evidence" value="ECO:0007669"/>
    <property type="project" value="InterPro"/>
</dbReference>
<dbReference type="Proteomes" id="UP000319148">
    <property type="component" value="Unassembled WGS sequence"/>
</dbReference>
<dbReference type="Pfam" id="PF04397">
    <property type="entry name" value="LytTR"/>
    <property type="match status" value="1"/>
</dbReference>
<feature type="domain" description="HTH LytTR-type" evidence="2">
    <location>
        <begin position="209"/>
        <end position="310"/>
    </location>
</feature>
<gene>
    <name evidence="3" type="ORF">FIV46_05725</name>
</gene>
<sequence length="310" mass="35415">MRRFFWPGMSGEWLGTSGKVLLFYRFYMIKDWRMLRLMETLRTYWQAMVQMALRDRLLHFLAAFTFGITVVNIMTYISDARRQGGEPDLLRPVITEFSSALALVLLLPALFVFFDRLPLTRKDWVRLLLPYFAVSVAFSLLHVTMMVLMRKLAWVVLFDGTYDFFSNGPGDILYEYRKDLLSFLLYVSVHKLQRQVKMAGKAGREKAPVVLKSGATTIHLYPDDFLYAKAAGNYVDITSGSGTQLARITLSDLENLLQDSGADVVRIHRSAIVNRSSIVETAPIAGGDMNVKLKGGEMLRASRRYKERLL</sequence>
<keyword evidence="1" id="KW-1133">Transmembrane helix</keyword>
<keyword evidence="4" id="KW-1185">Reference proteome</keyword>
<feature type="transmembrane region" description="Helical" evidence="1">
    <location>
        <begin position="97"/>
        <end position="115"/>
    </location>
</feature>
<evidence type="ECO:0000313" key="4">
    <source>
        <dbReference type="Proteomes" id="UP000319148"/>
    </source>
</evidence>
<dbReference type="Gene3D" id="2.40.50.1020">
    <property type="entry name" value="LytTr DNA-binding domain"/>
    <property type="match status" value="1"/>
</dbReference>
<proteinExistence type="predicted"/>
<protein>
    <submittedName>
        <fullName evidence="3">LytTR family transcriptional regulator</fullName>
    </submittedName>
</protein>
<dbReference type="PANTHER" id="PTHR37299">
    <property type="entry name" value="TRANSCRIPTIONAL REGULATOR-RELATED"/>
    <property type="match status" value="1"/>
</dbReference>
<feature type="transmembrane region" description="Helical" evidence="1">
    <location>
        <begin position="127"/>
        <end position="149"/>
    </location>
</feature>
<comment type="caution">
    <text evidence="3">The sequence shown here is derived from an EMBL/GenBank/DDBJ whole genome shotgun (WGS) entry which is preliminary data.</text>
</comment>
<dbReference type="GO" id="GO:0000156">
    <property type="term" value="F:phosphorelay response regulator activity"/>
    <property type="evidence" value="ECO:0007669"/>
    <property type="project" value="InterPro"/>
</dbReference>
<dbReference type="OrthoDB" id="9781059at2"/>
<dbReference type="SMART" id="SM00850">
    <property type="entry name" value="LytTR"/>
    <property type="match status" value="1"/>
</dbReference>
<dbReference type="InterPro" id="IPR046947">
    <property type="entry name" value="LytR-like"/>
</dbReference>
<dbReference type="AlphaFoldDB" id="A0A501PMJ4"/>
<reference evidence="4" key="1">
    <citation type="submission" date="2019-06" db="EMBL/GenBank/DDBJ databases">
        <title>The complete genome of Emcibacter congregatus ZYLT.</title>
        <authorList>
            <person name="Zhao Z."/>
        </authorList>
    </citation>
    <scope>NUCLEOTIDE SEQUENCE [LARGE SCALE GENOMIC DNA]</scope>
    <source>
        <strain evidence="4">MCCC 1A06723</strain>
    </source>
</reference>
<dbReference type="PANTHER" id="PTHR37299:SF1">
    <property type="entry name" value="STAGE 0 SPORULATION PROTEIN A HOMOLOG"/>
    <property type="match status" value="1"/>
</dbReference>
<accession>A0A501PMJ4</accession>
<evidence type="ECO:0000259" key="2">
    <source>
        <dbReference type="PROSITE" id="PS50930"/>
    </source>
</evidence>
<dbReference type="InterPro" id="IPR012379">
    <property type="entry name" value="LytTR_MHYE"/>
</dbReference>
<keyword evidence="1" id="KW-0812">Transmembrane</keyword>
<keyword evidence="1" id="KW-0472">Membrane</keyword>
<organism evidence="3 4">
    <name type="scientific">Emcibacter nanhaiensis</name>
    <dbReference type="NCBI Taxonomy" id="1505037"/>
    <lineage>
        <taxon>Bacteria</taxon>
        <taxon>Pseudomonadati</taxon>
        <taxon>Pseudomonadota</taxon>
        <taxon>Alphaproteobacteria</taxon>
        <taxon>Emcibacterales</taxon>
        <taxon>Emcibacteraceae</taxon>
        <taxon>Emcibacter</taxon>
    </lineage>
</organism>
<evidence type="ECO:0000256" key="1">
    <source>
        <dbReference type="SAM" id="Phobius"/>
    </source>
</evidence>
<dbReference type="InterPro" id="IPR007492">
    <property type="entry name" value="LytTR_DNA-bd_dom"/>
</dbReference>
<name>A0A501PMJ4_9PROT</name>